<dbReference type="Gene3D" id="1.20.1290.10">
    <property type="entry name" value="AhpD-like"/>
    <property type="match status" value="1"/>
</dbReference>
<comment type="caution">
    <text evidence="1">The sequence shown here is derived from an EMBL/GenBank/DDBJ whole genome shotgun (WGS) entry which is preliminary data.</text>
</comment>
<sequence>MSLFTPHTLETAPEASRPLLEDSLKSFGRLPGLHGVLAESPAALKGYKQLHGIFATETSFDKDELTVVWQTINVEHECHYCVPAHTGIAKKMKVDDAISAALRDETPLPNARLEALRDFTLHVVRQRGNVTDDQVQAFIRAGFTQRQILEVILGVAQKVISNYTNHLAQTPVDAPMQAFAWSKVPKAA</sequence>
<dbReference type="Proteomes" id="UP000681356">
    <property type="component" value="Unassembled WGS sequence"/>
</dbReference>
<dbReference type="PANTHER" id="PTHR35446">
    <property type="entry name" value="SI:CH211-175M2.5"/>
    <property type="match status" value="1"/>
</dbReference>
<proteinExistence type="predicted"/>
<name>A0A8J7WDY5_9RHOB</name>
<dbReference type="RefSeq" id="WP_212535342.1">
    <property type="nucleotide sequence ID" value="NZ_JAGTUU010000002.1"/>
</dbReference>
<dbReference type="SUPFAM" id="SSF69118">
    <property type="entry name" value="AhpD-like"/>
    <property type="match status" value="1"/>
</dbReference>
<dbReference type="AlphaFoldDB" id="A0A8J7WDY5"/>
<organism evidence="1 2">
    <name type="scientific">Thetidibacter halocola</name>
    <dbReference type="NCBI Taxonomy" id="2827239"/>
    <lineage>
        <taxon>Bacteria</taxon>
        <taxon>Pseudomonadati</taxon>
        <taxon>Pseudomonadota</taxon>
        <taxon>Alphaproteobacteria</taxon>
        <taxon>Rhodobacterales</taxon>
        <taxon>Roseobacteraceae</taxon>
        <taxon>Thetidibacter</taxon>
    </lineage>
</organism>
<dbReference type="InterPro" id="IPR029032">
    <property type="entry name" value="AhpD-like"/>
</dbReference>
<protein>
    <submittedName>
        <fullName evidence="1">Carboxymuconolactone decarboxylase family protein</fullName>
    </submittedName>
</protein>
<gene>
    <name evidence="1" type="ORF">KB874_04375</name>
</gene>
<evidence type="ECO:0000313" key="1">
    <source>
        <dbReference type="EMBL" id="MBS0123358.1"/>
    </source>
</evidence>
<evidence type="ECO:0000313" key="2">
    <source>
        <dbReference type="Proteomes" id="UP000681356"/>
    </source>
</evidence>
<accession>A0A8J7WDY5</accession>
<dbReference type="EMBL" id="JAGTUU010000002">
    <property type="protein sequence ID" value="MBS0123358.1"/>
    <property type="molecule type" value="Genomic_DNA"/>
</dbReference>
<dbReference type="PANTHER" id="PTHR35446:SF3">
    <property type="entry name" value="CMD DOMAIN-CONTAINING PROTEIN"/>
    <property type="match status" value="1"/>
</dbReference>
<keyword evidence="2" id="KW-1185">Reference proteome</keyword>
<reference evidence="1" key="1">
    <citation type="submission" date="2021-04" db="EMBL/GenBank/DDBJ databases">
        <authorList>
            <person name="Yoon J."/>
        </authorList>
    </citation>
    <scope>NUCLEOTIDE SEQUENCE</scope>
    <source>
        <strain evidence="1">KMU-90</strain>
    </source>
</reference>